<dbReference type="EMBL" id="JAFIDA010000001">
    <property type="protein sequence ID" value="MBP1325386.1"/>
    <property type="molecule type" value="Genomic_DNA"/>
</dbReference>
<dbReference type="SUPFAM" id="SSF53474">
    <property type="entry name" value="alpha/beta-Hydrolases"/>
    <property type="match status" value="1"/>
</dbReference>
<accession>A0A940PUC5</accession>
<protein>
    <submittedName>
        <fullName evidence="3">Acetyl esterase/lipase</fullName>
    </submittedName>
</protein>
<dbReference type="PANTHER" id="PTHR48081:SF8">
    <property type="entry name" value="ALPHA_BETA HYDROLASE FOLD-3 DOMAIN-CONTAINING PROTEIN-RELATED"/>
    <property type="match status" value="1"/>
</dbReference>
<dbReference type="Gene3D" id="3.40.50.1820">
    <property type="entry name" value="alpha/beta hydrolase"/>
    <property type="match status" value="1"/>
</dbReference>
<dbReference type="InterPro" id="IPR029058">
    <property type="entry name" value="AB_hydrolase_fold"/>
</dbReference>
<keyword evidence="1" id="KW-0378">Hydrolase</keyword>
<evidence type="ECO:0000259" key="2">
    <source>
        <dbReference type="Pfam" id="PF07859"/>
    </source>
</evidence>
<dbReference type="Pfam" id="PF07859">
    <property type="entry name" value="Abhydrolase_3"/>
    <property type="match status" value="1"/>
</dbReference>
<feature type="domain" description="Alpha/beta hydrolase fold-3" evidence="2">
    <location>
        <begin position="2"/>
        <end position="195"/>
    </location>
</feature>
<dbReference type="GO" id="GO:0016787">
    <property type="term" value="F:hydrolase activity"/>
    <property type="evidence" value="ECO:0007669"/>
    <property type="project" value="UniProtKB-KW"/>
</dbReference>
<reference evidence="3" key="1">
    <citation type="submission" date="2021-02" db="EMBL/GenBank/DDBJ databases">
        <title>Sequencing the genomes of 1000 actinobacteria strains.</title>
        <authorList>
            <person name="Klenk H.-P."/>
        </authorList>
    </citation>
    <scope>NUCLEOTIDE SEQUENCE</scope>
    <source>
        <strain evidence="3">DSM 22850</strain>
    </source>
</reference>
<name>A0A940PUC5_9MICO</name>
<gene>
    <name evidence="3" type="ORF">JOF28_000618</name>
</gene>
<dbReference type="PANTHER" id="PTHR48081">
    <property type="entry name" value="AB HYDROLASE SUPERFAMILY PROTEIN C4A8.06C"/>
    <property type="match status" value="1"/>
</dbReference>
<evidence type="ECO:0000256" key="1">
    <source>
        <dbReference type="ARBA" id="ARBA00022801"/>
    </source>
</evidence>
<comment type="caution">
    <text evidence="3">The sequence shown here is derived from an EMBL/GenBank/DDBJ whole genome shotgun (WGS) entry which is preliminary data.</text>
</comment>
<proteinExistence type="predicted"/>
<dbReference type="InterPro" id="IPR013094">
    <property type="entry name" value="AB_hydrolase_3"/>
</dbReference>
<dbReference type="Proteomes" id="UP000675163">
    <property type="component" value="Unassembled WGS sequence"/>
</dbReference>
<organism evidence="3 4">
    <name type="scientific">Leucobacter exalbidus</name>
    <dbReference type="NCBI Taxonomy" id="662960"/>
    <lineage>
        <taxon>Bacteria</taxon>
        <taxon>Bacillati</taxon>
        <taxon>Actinomycetota</taxon>
        <taxon>Actinomycetes</taxon>
        <taxon>Micrococcales</taxon>
        <taxon>Microbacteriaceae</taxon>
        <taxon>Leucobacter</taxon>
    </lineage>
</organism>
<evidence type="ECO:0000313" key="4">
    <source>
        <dbReference type="Proteomes" id="UP000675163"/>
    </source>
</evidence>
<sequence length="221" mass="23540">MEIHTGGFYLGSAAGSDVRNRRLVDALGVAVVSVDYRLAPEDPWPAAPDDCETAALWLAEHAEARFGTSRLLITGFSAGSTLAAATLIRLRDRGNHAFCGAVLQCGTYDLSAQTPAGRLIEDEYFLGAYAGSAPDRTNPDISPVFAELKHLPPTLIVIGEDDILFGDNLAMSVRLLAAGVEVDLNVYPASPHAFTGHATSMAQAALNDIDKWLRDRLAMTG</sequence>
<keyword evidence="4" id="KW-1185">Reference proteome</keyword>
<evidence type="ECO:0000313" key="3">
    <source>
        <dbReference type="EMBL" id="MBP1325386.1"/>
    </source>
</evidence>
<dbReference type="InterPro" id="IPR050300">
    <property type="entry name" value="GDXG_lipolytic_enzyme"/>
</dbReference>
<dbReference type="AlphaFoldDB" id="A0A940PUC5"/>